<dbReference type="OMA" id="QYDRQVC"/>
<dbReference type="OrthoDB" id="7883789at2759"/>
<reference evidence="1 2" key="1">
    <citation type="submission" date="2015-08" db="EMBL/GenBank/DDBJ databases">
        <title>Ancestral chromatin configuration constrains chromatin evolution on differentiating sex chromosomes in Drosophila.</title>
        <authorList>
            <person name="Zhou Q."/>
            <person name="Bachtrog D."/>
        </authorList>
    </citation>
    <scope>NUCLEOTIDE SEQUENCE [LARGE SCALE GENOMIC DNA]</scope>
    <source>
        <tissue evidence="1">Whole larvae</tissue>
    </source>
</reference>
<dbReference type="AlphaFoldDB" id="A0A0M3QTT0"/>
<organism evidence="1 2">
    <name type="scientific">Drosophila busckii</name>
    <name type="common">Fruit fly</name>
    <dbReference type="NCBI Taxonomy" id="30019"/>
    <lineage>
        <taxon>Eukaryota</taxon>
        <taxon>Metazoa</taxon>
        <taxon>Ecdysozoa</taxon>
        <taxon>Arthropoda</taxon>
        <taxon>Hexapoda</taxon>
        <taxon>Insecta</taxon>
        <taxon>Pterygota</taxon>
        <taxon>Neoptera</taxon>
        <taxon>Endopterygota</taxon>
        <taxon>Diptera</taxon>
        <taxon>Brachycera</taxon>
        <taxon>Muscomorpha</taxon>
        <taxon>Ephydroidea</taxon>
        <taxon>Drosophilidae</taxon>
        <taxon>Drosophila</taxon>
    </lineage>
</organism>
<sequence length="184" mass="19378">MMKFTPNQKDKQSTKMIAETHGALELEAATALLMLRYQYDLKAYAAVANCAATQTPSPPPPAPAAAAIATAAAVVVVNKLEPAAADNCTPKEQVRTMPTSTQPLKKRSIPPHLLQRSLTPTAKAGLNQSNRNSSSSGGGGISVGVSGGGITKPKLKPLASQCNKALLKSCRNMIREFLDNQELI</sequence>
<gene>
    <name evidence="1" type="ORF">Dbus_chr2Lg1504</name>
</gene>
<protein>
    <submittedName>
        <fullName evidence="1">CG15382</fullName>
    </submittedName>
</protein>
<keyword evidence="2" id="KW-1185">Reference proteome</keyword>
<accession>A0A0M3QTT0</accession>
<dbReference type="Proteomes" id="UP000494163">
    <property type="component" value="Chromosome 2L"/>
</dbReference>
<dbReference type="EMBL" id="CP012523">
    <property type="protein sequence ID" value="ALC39419.1"/>
    <property type="molecule type" value="Genomic_DNA"/>
</dbReference>
<name>A0A0M3QTT0_DROBS</name>
<proteinExistence type="predicted"/>
<evidence type="ECO:0000313" key="1">
    <source>
        <dbReference type="EMBL" id="ALC39419.1"/>
    </source>
</evidence>
<dbReference type="STRING" id="30019.A0A0M3QTT0"/>
<evidence type="ECO:0000313" key="2">
    <source>
        <dbReference type="Proteomes" id="UP000494163"/>
    </source>
</evidence>